<keyword evidence="2" id="KW-1185">Reference proteome</keyword>
<protein>
    <submittedName>
        <fullName evidence="1">Uncharacterized protein</fullName>
    </submittedName>
</protein>
<dbReference type="AlphaFoldDB" id="A0A3D9BUI9"/>
<comment type="caution">
    <text evidence="1">The sequence shown here is derived from an EMBL/GenBank/DDBJ whole genome shotgun (WGS) entry which is preliminary data.</text>
</comment>
<name>A0A3D9BUI9_9FLAO</name>
<evidence type="ECO:0000313" key="1">
    <source>
        <dbReference type="EMBL" id="REC57021.1"/>
    </source>
</evidence>
<reference evidence="1 2" key="1">
    <citation type="journal article" date="2006" name="Int. J. Syst. Evol. Microbiol.">
        <title>Chryseobacterium piscium sp. nov., isolated from fish of the South Atlantic Ocean off South Africa.</title>
        <authorList>
            <person name="de Beer H."/>
            <person name="Hugo C.J."/>
            <person name="Jooste P.J."/>
            <person name="Vancanneyt M."/>
            <person name="Coenye T."/>
            <person name="Vandamme P."/>
        </authorList>
    </citation>
    <scope>NUCLEOTIDE SEQUENCE [LARGE SCALE GENOMIC DNA]</scope>
    <source>
        <strain evidence="1 2">CCUG 51923</strain>
    </source>
</reference>
<accession>A0A3D9BUI9</accession>
<sequence>MKKVNKEQRNFIRQLHYRNEDFFDRGLIKYEEYISNNYHLLRQVRFATLSDEQRLILVESISLEANLQKFRLGIKIAQLGFN</sequence>
<gene>
    <name evidence="1" type="ORF">DRF62_02360</name>
</gene>
<dbReference type="RefSeq" id="WP_115948919.1">
    <property type="nucleotide sequence ID" value="NZ_QNVS01000003.1"/>
</dbReference>
<dbReference type="Proteomes" id="UP000256512">
    <property type="component" value="Unassembled WGS sequence"/>
</dbReference>
<organism evidence="1 2">
    <name type="scientific">Chryseobacterium piscium</name>
    <dbReference type="NCBI Taxonomy" id="333702"/>
    <lineage>
        <taxon>Bacteria</taxon>
        <taxon>Pseudomonadati</taxon>
        <taxon>Bacteroidota</taxon>
        <taxon>Flavobacteriia</taxon>
        <taxon>Flavobacteriales</taxon>
        <taxon>Weeksellaceae</taxon>
        <taxon>Chryseobacterium group</taxon>
        <taxon>Chryseobacterium</taxon>
    </lineage>
</organism>
<proteinExistence type="predicted"/>
<dbReference type="EMBL" id="QNVS01000003">
    <property type="protein sequence ID" value="REC57021.1"/>
    <property type="molecule type" value="Genomic_DNA"/>
</dbReference>
<evidence type="ECO:0000313" key="2">
    <source>
        <dbReference type="Proteomes" id="UP000256512"/>
    </source>
</evidence>